<dbReference type="EMBL" id="JADNRY010000027">
    <property type="protein sequence ID" value="KAF9072074.1"/>
    <property type="molecule type" value="Genomic_DNA"/>
</dbReference>
<gene>
    <name evidence="1" type="ORF">BDP27DRAFT_440331</name>
</gene>
<comment type="caution">
    <text evidence="1">The sequence shown here is derived from an EMBL/GenBank/DDBJ whole genome shotgun (WGS) entry which is preliminary data.</text>
</comment>
<protein>
    <submittedName>
        <fullName evidence="1">Uncharacterized protein</fullName>
    </submittedName>
</protein>
<proteinExistence type="predicted"/>
<reference evidence="1" key="1">
    <citation type="submission" date="2020-11" db="EMBL/GenBank/DDBJ databases">
        <authorList>
            <consortium name="DOE Joint Genome Institute"/>
            <person name="Ahrendt S."/>
            <person name="Riley R."/>
            <person name="Andreopoulos W."/>
            <person name="Labutti K."/>
            <person name="Pangilinan J."/>
            <person name="Ruiz-Duenas F.J."/>
            <person name="Barrasa J.M."/>
            <person name="Sanchez-Garcia M."/>
            <person name="Camarero S."/>
            <person name="Miyauchi S."/>
            <person name="Serrano A."/>
            <person name="Linde D."/>
            <person name="Babiker R."/>
            <person name="Drula E."/>
            <person name="Ayuso-Fernandez I."/>
            <person name="Pacheco R."/>
            <person name="Padilla G."/>
            <person name="Ferreira P."/>
            <person name="Barriuso J."/>
            <person name="Kellner H."/>
            <person name="Castanera R."/>
            <person name="Alfaro M."/>
            <person name="Ramirez L."/>
            <person name="Pisabarro A.G."/>
            <person name="Kuo A."/>
            <person name="Tritt A."/>
            <person name="Lipzen A."/>
            <person name="He G."/>
            <person name="Yan M."/>
            <person name="Ng V."/>
            <person name="Cullen D."/>
            <person name="Martin F."/>
            <person name="Rosso M.-N."/>
            <person name="Henrissat B."/>
            <person name="Hibbett D."/>
            <person name="Martinez A.T."/>
            <person name="Grigoriev I.V."/>
        </authorList>
    </citation>
    <scope>NUCLEOTIDE SEQUENCE</scope>
    <source>
        <strain evidence="1">AH 40177</strain>
    </source>
</reference>
<accession>A0A9P5PTJ5</accession>
<organism evidence="1 2">
    <name type="scientific">Rhodocollybia butyracea</name>
    <dbReference type="NCBI Taxonomy" id="206335"/>
    <lineage>
        <taxon>Eukaryota</taxon>
        <taxon>Fungi</taxon>
        <taxon>Dikarya</taxon>
        <taxon>Basidiomycota</taxon>
        <taxon>Agaricomycotina</taxon>
        <taxon>Agaricomycetes</taxon>
        <taxon>Agaricomycetidae</taxon>
        <taxon>Agaricales</taxon>
        <taxon>Marasmiineae</taxon>
        <taxon>Omphalotaceae</taxon>
        <taxon>Rhodocollybia</taxon>
    </lineage>
</organism>
<keyword evidence="2" id="KW-1185">Reference proteome</keyword>
<name>A0A9P5PTJ5_9AGAR</name>
<evidence type="ECO:0000313" key="1">
    <source>
        <dbReference type="EMBL" id="KAF9072074.1"/>
    </source>
</evidence>
<dbReference type="AlphaFoldDB" id="A0A9P5PTJ5"/>
<evidence type="ECO:0000313" key="2">
    <source>
        <dbReference type="Proteomes" id="UP000772434"/>
    </source>
</evidence>
<dbReference type="Proteomes" id="UP000772434">
    <property type="component" value="Unassembled WGS sequence"/>
</dbReference>
<sequence length="160" mass="18045">MRKQNHLPLSTFIRVHNANSRLRNVELRVADSSISMFHTVALYRIHLNLFIHLPLRIHRLVYNTSPNTSLRNIGSTNVTGFLRFLPSIGILDKEDMLPVAFHAFTITSPRKTLDTLLISHNGTTHTSLPDSLAAATTSRSQISSIIDSSTRLAQSKRPWH</sequence>